<sequence>MPCRGSALIPRLVRPVKIVRLRGLFEGFHDPKTLPSQLYQLHELPSADHWRESSSLPTLRALVLFQVQMWEKHMMFNAGLVFVIDLVGKTLCLPVACNPCDAMLSIPKYRPAHSTLNKLESSPDSVIISICCFSWRYQSRRGRRHDGAIFLACTRARNNLLEGRIGVSVVDIRGDREDQHQPTLTCIQSPA</sequence>
<gene>
    <name evidence="1" type="ORF">CONLIGDRAFT_183612</name>
</gene>
<protein>
    <submittedName>
        <fullName evidence="1">Uncharacterized protein</fullName>
    </submittedName>
</protein>
<keyword evidence="2" id="KW-1185">Reference proteome</keyword>
<accession>A0A1J7J0H4</accession>
<dbReference type="AlphaFoldDB" id="A0A1J7J0H4"/>
<dbReference type="EMBL" id="KV875094">
    <property type="protein sequence ID" value="OIW33567.1"/>
    <property type="molecule type" value="Genomic_DNA"/>
</dbReference>
<evidence type="ECO:0000313" key="1">
    <source>
        <dbReference type="EMBL" id="OIW33567.1"/>
    </source>
</evidence>
<name>A0A1J7J0H4_9PEZI</name>
<organism evidence="1 2">
    <name type="scientific">Coniochaeta ligniaria NRRL 30616</name>
    <dbReference type="NCBI Taxonomy" id="1408157"/>
    <lineage>
        <taxon>Eukaryota</taxon>
        <taxon>Fungi</taxon>
        <taxon>Dikarya</taxon>
        <taxon>Ascomycota</taxon>
        <taxon>Pezizomycotina</taxon>
        <taxon>Sordariomycetes</taxon>
        <taxon>Sordariomycetidae</taxon>
        <taxon>Coniochaetales</taxon>
        <taxon>Coniochaetaceae</taxon>
        <taxon>Coniochaeta</taxon>
    </lineage>
</organism>
<evidence type="ECO:0000313" key="2">
    <source>
        <dbReference type="Proteomes" id="UP000182658"/>
    </source>
</evidence>
<reference evidence="1 2" key="1">
    <citation type="submission" date="2016-10" db="EMBL/GenBank/DDBJ databases">
        <title>Draft genome sequence of Coniochaeta ligniaria NRRL30616, a lignocellulolytic fungus for bioabatement of inhibitors in plant biomass hydrolysates.</title>
        <authorList>
            <consortium name="DOE Joint Genome Institute"/>
            <person name="Jimenez D.J."/>
            <person name="Hector R.E."/>
            <person name="Riley R."/>
            <person name="Sun H."/>
            <person name="Grigoriev I.V."/>
            <person name="Van Elsas J.D."/>
            <person name="Nichols N.N."/>
        </authorList>
    </citation>
    <scope>NUCLEOTIDE SEQUENCE [LARGE SCALE GENOMIC DNA]</scope>
    <source>
        <strain evidence="1 2">NRRL 30616</strain>
    </source>
</reference>
<dbReference type="Proteomes" id="UP000182658">
    <property type="component" value="Unassembled WGS sequence"/>
</dbReference>
<proteinExistence type="predicted"/>
<dbReference type="InParanoid" id="A0A1J7J0H4"/>